<protein>
    <recommendedName>
        <fullName evidence="3">Phospholipase D-like domain-containing protein</fullName>
    </recommendedName>
</protein>
<name>A0ABS8C2T2_9ALTE</name>
<organism evidence="1 2">
    <name type="scientific">Alishewanella maricola</name>
    <dbReference type="NCBI Taxonomy" id="2795740"/>
    <lineage>
        <taxon>Bacteria</taxon>
        <taxon>Pseudomonadati</taxon>
        <taxon>Pseudomonadota</taxon>
        <taxon>Gammaproteobacteria</taxon>
        <taxon>Alteromonadales</taxon>
        <taxon>Alteromonadaceae</taxon>
        <taxon>Alishewanella</taxon>
    </lineage>
</organism>
<comment type="caution">
    <text evidence="1">The sequence shown here is derived from an EMBL/GenBank/DDBJ whole genome shotgun (WGS) entry which is preliminary data.</text>
</comment>
<keyword evidence="2" id="KW-1185">Reference proteome</keyword>
<dbReference type="EMBL" id="JAEINI020000004">
    <property type="protein sequence ID" value="MCB5226651.1"/>
    <property type="molecule type" value="Genomic_DNA"/>
</dbReference>
<evidence type="ECO:0008006" key="3">
    <source>
        <dbReference type="Google" id="ProtNLM"/>
    </source>
</evidence>
<dbReference type="Proteomes" id="UP000633814">
    <property type="component" value="Unassembled WGS sequence"/>
</dbReference>
<proteinExistence type="predicted"/>
<sequence length="260" mass="29219">MSKYQNLNHLTKTVTDMGDNTRKVALDDCSVQRYISEKTKVAAYFKNLEAHLIHHIKSADAVVGCIAWLTSENVLKALSEKIAASVIIQKEDFLRPDINSSSADWKTDLRTLYDAIKPIRTPENGLMGWYETSQVDDNVGIGSPFASVGIRCVGYSRGATATQPRMHHKFLVFLRHKVITKEEELQGLWPYLPYAVWTGSFNVTKNGAASLENALYLEDPVVSEAFCNEWTQMVEISESLDWHSEYATPEVYFNTGACLS</sequence>
<gene>
    <name evidence="1" type="ORF">JAO78_007450</name>
</gene>
<dbReference type="Gene3D" id="3.30.870.10">
    <property type="entry name" value="Endonuclease Chain A"/>
    <property type="match status" value="1"/>
</dbReference>
<evidence type="ECO:0000313" key="2">
    <source>
        <dbReference type="Proteomes" id="UP000633814"/>
    </source>
</evidence>
<accession>A0ABS8C2T2</accession>
<evidence type="ECO:0000313" key="1">
    <source>
        <dbReference type="EMBL" id="MCB5226651.1"/>
    </source>
</evidence>
<reference evidence="1 2" key="1">
    <citation type="submission" date="2021-10" db="EMBL/GenBank/DDBJ databases">
        <title>Alishewanella koreense sp. nov. isolated from seawater of southwestern coast in South Korea and the proposal for the reclassification of Rheinheimera perlucida and Rheinheimera tuosuensis as Arsukibacterium perlucida and Arsukibacterium tuosuensis.</title>
        <authorList>
            <person name="Kim K.H."/>
            <person name="Ruan W."/>
            <person name="Kim K.R."/>
            <person name="Baek J.H."/>
            <person name="Jeon C.O."/>
        </authorList>
    </citation>
    <scope>NUCLEOTIDE SEQUENCE [LARGE SCALE GENOMIC DNA]</scope>
    <source>
        <strain evidence="1 2">16-MA</strain>
    </source>
</reference>
<dbReference type="RefSeq" id="WP_226750748.1">
    <property type="nucleotide sequence ID" value="NZ_JAEINI020000004.1"/>
</dbReference>